<feature type="chain" id="PRO_5043132819" evidence="1">
    <location>
        <begin position="25"/>
        <end position="279"/>
    </location>
</feature>
<reference evidence="4" key="1">
    <citation type="submission" date="2017-02" db="UniProtKB">
        <authorList>
            <consortium name="WormBaseParasite"/>
        </authorList>
    </citation>
    <scope>IDENTIFICATION</scope>
</reference>
<feature type="signal peptide" evidence="1">
    <location>
        <begin position="1"/>
        <end position="24"/>
    </location>
</feature>
<accession>A0A0R3WJ85</accession>
<keyword evidence="3" id="KW-1185">Reference proteome</keyword>
<dbReference type="Proteomes" id="UP000274429">
    <property type="component" value="Unassembled WGS sequence"/>
</dbReference>
<dbReference type="EMBL" id="UYWX01000083">
    <property type="protein sequence ID" value="VDM16895.1"/>
    <property type="molecule type" value="Genomic_DNA"/>
</dbReference>
<evidence type="ECO:0000313" key="3">
    <source>
        <dbReference type="Proteomes" id="UP000274429"/>
    </source>
</evidence>
<organism evidence="4">
    <name type="scientific">Hydatigena taeniaeformis</name>
    <name type="common">Feline tapeworm</name>
    <name type="synonym">Taenia taeniaeformis</name>
    <dbReference type="NCBI Taxonomy" id="6205"/>
    <lineage>
        <taxon>Eukaryota</taxon>
        <taxon>Metazoa</taxon>
        <taxon>Spiralia</taxon>
        <taxon>Lophotrochozoa</taxon>
        <taxon>Platyhelminthes</taxon>
        <taxon>Cestoda</taxon>
        <taxon>Eucestoda</taxon>
        <taxon>Cyclophyllidea</taxon>
        <taxon>Taeniidae</taxon>
        <taxon>Hydatigera</taxon>
    </lineage>
</organism>
<dbReference type="WBParaSite" id="TTAC_0000072001-mRNA-1">
    <property type="protein sequence ID" value="TTAC_0000072001-mRNA-1"/>
    <property type="gene ID" value="TTAC_0000072001"/>
</dbReference>
<proteinExistence type="predicted"/>
<name>A0A0R3WJ85_HYDTA</name>
<evidence type="ECO:0000256" key="1">
    <source>
        <dbReference type="SAM" id="SignalP"/>
    </source>
</evidence>
<evidence type="ECO:0000313" key="2">
    <source>
        <dbReference type="EMBL" id="VDM16895.1"/>
    </source>
</evidence>
<evidence type="ECO:0000313" key="4">
    <source>
        <dbReference type="WBParaSite" id="TTAC_0000072001-mRNA-1"/>
    </source>
</evidence>
<reference evidence="2 3" key="2">
    <citation type="submission" date="2018-11" db="EMBL/GenBank/DDBJ databases">
        <authorList>
            <consortium name="Pathogen Informatics"/>
        </authorList>
    </citation>
    <scope>NUCLEOTIDE SEQUENCE [LARGE SCALE GENOMIC DNA]</scope>
</reference>
<keyword evidence="1" id="KW-0732">Signal</keyword>
<dbReference type="OrthoDB" id="6251691at2759"/>
<protein>
    <submittedName>
        <fullName evidence="4">Phlebovirus_G2 domain-containing protein</fullName>
    </submittedName>
</protein>
<dbReference type="AlphaFoldDB" id="A0A0R3WJ85"/>
<sequence>MIIFLVHIFSLLTLGVSRTSTTQAILVGLNTSQSDSSQSEERRDTHEVQFHYRIAANRMGHLTCEVATEICYVDCTPACVFDEVEGCVVPTTLSSVIEGCRFEQRRDSGSLLLEYTVDMEALDRTGDWNCEYQGVSAPRALKLQASPRLPITTTIPTTAFKISMTTSATINAIAPVVTMKARFPPSAVKDARPKSALQFNTLSSLPLAEAITIPTCLERLQTCAPARVQQLISNPHFKFATHPFKETISFKTIVQNFHHLASRVINLQSPVRVLAHTSR</sequence>
<gene>
    <name evidence="2" type="ORF">TTAC_LOCUS721</name>
</gene>